<sequence length="254" mass="28199">MSPTPFIPDKLFELFQSKDTVTTHAAANPKASIDGLAEKLYKGHKSNGKKLVVGVPELTQADLDRAAQCGRFTERPSDLFLQARAILSYRGRMTFEHDPLTNLVSPPLTAATGVIPLSIISVIPDIIRHYADCIVAAETEVFLATNYWEASTAAKIITDAIRELNRRAGERGTRIVMKVMYDRGNIKQVLKAHQIVPPAVYTADEVKLPAPQEIPNIDLEVCNYHHVVLGTFHAKYMVVDRKVALINSNNIQDR</sequence>
<dbReference type="AlphaFoldDB" id="A0A167X584"/>
<accession>A0A167X584</accession>
<evidence type="ECO:0000259" key="1">
    <source>
        <dbReference type="PROSITE" id="PS50035"/>
    </source>
</evidence>
<dbReference type="GO" id="GO:0003824">
    <property type="term" value="F:catalytic activity"/>
    <property type="evidence" value="ECO:0007669"/>
    <property type="project" value="InterPro"/>
</dbReference>
<reference evidence="2 3" key="1">
    <citation type="journal article" date="2016" name="Mol. Biol. Evol.">
        <title>Comparative Genomics of Early-Diverging Mushroom-Forming Fungi Provides Insights into the Origins of Lignocellulose Decay Capabilities.</title>
        <authorList>
            <person name="Nagy L.G."/>
            <person name="Riley R."/>
            <person name="Tritt A."/>
            <person name="Adam C."/>
            <person name="Daum C."/>
            <person name="Floudas D."/>
            <person name="Sun H."/>
            <person name="Yadav J.S."/>
            <person name="Pangilinan J."/>
            <person name="Larsson K.H."/>
            <person name="Matsuura K."/>
            <person name="Barry K."/>
            <person name="Labutti K."/>
            <person name="Kuo R."/>
            <person name="Ohm R.A."/>
            <person name="Bhattacharya S.S."/>
            <person name="Shirouzu T."/>
            <person name="Yoshinaga Y."/>
            <person name="Martin F.M."/>
            <person name="Grigoriev I.V."/>
            <person name="Hibbett D.S."/>
        </authorList>
    </citation>
    <scope>NUCLEOTIDE SEQUENCE [LARGE SCALE GENOMIC DNA]</scope>
    <source>
        <strain evidence="2 3">CBS 109695</strain>
    </source>
</reference>
<dbReference type="OrthoDB" id="9997422at2759"/>
<dbReference type="SUPFAM" id="SSF56024">
    <property type="entry name" value="Phospholipase D/nuclease"/>
    <property type="match status" value="1"/>
</dbReference>
<dbReference type="EMBL" id="KV417771">
    <property type="protein sequence ID" value="KZP06835.1"/>
    <property type="molecule type" value="Genomic_DNA"/>
</dbReference>
<protein>
    <recommendedName>
        <fullName evidence="1">PLD phosphodiesterase domain-containing protein</fullName>
    </recommendedName>
</protein>
<proteinExistence type="predicted"/>
<dbReference type="PROSITE" id="PS50035">
    <property type="entry name" value="PLD"/>
    <property type="match status" value="1"/>
</dbReference>
<dbReference type="Proteomes" id="UP000076532">
    <property type="component" value="Unassembled WGS sequence"/>
</dbReference>
<keyword evidence="3" id="KW-1185">Reference proteome</keyword>
<evidence type="ECO:0000313" key="3">
    <source>
        <dbReference type="Proteomes" id="UP000076532"/>
    </source>
</evidence>
<dbReference type="PANTHER" id="PTHR21248">
    <property type="entry name" value="CARDIOLIPIN SYNTHASE"/>
    <property type="match status" value="1"/>
</dbReference>
<dbReference type="PANTHER" id="PTHR21248:SF22">
    <property type="entry name" value="PHOSPHOLIPASE D"/>
    <property type="match status" value="1"/>
</dbReference>
<name>A0A167X584_9AGAM</name>
<dbReference type="Gene3D" id="3.30.870.10">
    <property type="entry name" value="Endonuclease Chain A"/>
    <property type="match status" value="1"/>
</dbReference>
<dbReference type="InterPro" id="IPR001736">
    <property type="entry name" value="PLipase_D/transphosphatidylase"/>
</dbReference>
<gene>
    <name evidence="2" type="ORF">FIBSPDRAFT_939801</name>
</gene>
<dbReference type="STRING" id="436010.A0A167X584"/>
<feature type="domain" description="PLD phosphodiesterase" evidence="1">
    <location>
        <begin position="228"/>
        <end position="254"/>
    </location>
</feature>
<organism evidence="2 3">
    <name type="scientific">Athelia psychrophila</name>
    <dbReference type="NCBI Taxonomy" id="1759441"/>
    <lineage>
        <taxon>Eukaryota</taxon>
        <taxon>Fungi</taxon>
        <taxon>Dikarya</taxon>
        <taxon>Basidiomycota</taxon>
        <taxon>Agaricomycotina</taxon>
        <taxon>Agaricomycetes</taxon>
        <taxon>Agaricomycetidae</taxon>
        <taxon>Atheliales</taxon>
        <taxon>Atheliaceae</taxon>
        <taxon>Athelia</taxon>
    </lineage>
</organism>
<evidence type="ECO:0000313" key="2">
    <source>
        <dbReference type="EMBL" id="KZP06835.1"/>
    </source>
</evidence>